<evidence type="ECO:0000313" key="2">
    <source>
        <dbReference type="EMBL" id="KAK0742445.1"/>
    </source>
</evidence>
<sequence>MCGTMHLCGLQHHALPDSAQARHPGEECAAPSRMTVAVLLSTFPSLGSKAPNWITLLVALLVTYIWLKPPLIMPRSSSGSSSGSNSSSGSSSGSRRMKQRMLPKTPAVNTLIWFTGRDPRKVKGVRAYYYDDDFETGSNVESKGVYWAEYPDQSTKTKSRPSGRASHPNATAAWARNASVRDANDDDDSESDDGSSSDGSESEYGHQQPGPFAQPPGPMRMGMPNGGPPPMGRPPMMGGPPAFILLETEGWARVSL</sequence>
<accession>A0AA40EN93</accession>
<feature type="compositionally biased region" description="Acidic residues" evidence="1">
    <location>
        <begin position="184"/>
        <end position="195"/>
    </location>
</feature>
<dbReference type="Proteomes" id="UP001172159">
    <property type="component" value="Unassembled WGS sequence"/>
</dbReference>
<comment type="caution">
    <text evidence="2">The sequence shown here is derived from an EMBL/GenBank/DDBJ whole genome shotgun (WGS) entry which is preliminary data.</text>
</comment>
<organism evidence="2 3">
    <name type="scientific">Apiosordaria backusii</name>
    <dbReference type="NCBI Taxonomy" id="314023"/>
    <lineage>
        <taxon>Eukaryota</taxon>
        <taxon>Fungi</taxon>
        <taxon>Dikarya</taxon>
        <taxon>Ascomycota</taxon>
        <taxon>Pezizomycotina</taxon>
        <taxon>Sordariomycetes</taxon>
        <taxon>Sordariomycetidae</taxon>
        <taxon>Sordariales</taxon>
        <taxon>Lasiosphaeriaceae</taxon>
        <taxon>Apiosordaria</taxon>
    </lineage>
</organism>
<feature type="compositionally biased region" description="Low complexity" evidence="1">
    <location>
        <begin position="76"/>
        <end position="94"/>
    </location>
</feature>
<protein>
    <submittedName>
        <fullName evidence="2">Uncharacterized protein</fullName>
    </submittedName>
</protein>
<evidence type="ECO:0000313" key="3">
    <source>
        <dbReference type="Proteomes" id="UP001172159"/>
    </source>
</evidence>
<feature type="region of interest" description="Disordered" evidence="1">
    <location>
        <begin position="153"/>
        <end position="242"/>
    </location>
</feature>
<name>A0AA40EN93_9PEZI</name>
<keyword evidence="3" id="KW-1185">Reference proteome</keyword>
<dbReference type="EMBL" id="JAUKTV010000003">
    <property type="protein sequence ID" value="KAK0742445.1"/>
    <property type="molecule type" value="Genomic_DNA"/>
</dbReference>
<reference evidence="2" key="1">
    <citation type="submission" date="2023-06" db="EMBL/GenBank/DDBJ databases">
        <title>Genome-scale phylogeny and comparative genomics of the fungal order Sordariales.</title>
        <authorList>
            <consortium name="Lawrence Berkeley National Laboratory"/>
            <person name="Hensen N."/>
            <person name="Bonometti L."/>
            <person name="Westerberg I."/>
            <person name="Brannstrom I.O."/>
            <person name="Guillou S."/>
            <person name="Cros-Aarteil S."/>
            <person name="Calhoun S."/>
            <person name="Haridas S."/>
            <person name="Kuo A."/>
            <person name="Mondo S."/>
            <person name="Pangilinan J."/>
            <person name="Riley R."/>
            <person name="Labutti K."/>
            <person name="Andreopoulos B."/>
            <person name="Lipzen A."/>
            <person name="Chen C."/>
            <person name="Yanf M."/>
            <person name="Daum C."/>
            <person name="Ng V."/>
            <person name="Clum A."/>
            <person name="Steindorff A."/>
            <person name="Ohm R."/>
            <person name="Martin F."/>
            <person name="Silar P."/>
            <person name="Natvig D."/>
            <person name="Lalanne C."/>
            <person name="Gautier V."/>
            <person name="Ament-Velasquez S.L."/>
            <person name="Kruys A."/>
            <person name="Hutchinson M.I."/>
            <person name="Powell A.J."/>
            <person name="Barry K."/>
            <person name="Miller A.N."/>
            <person name="Grigoriev I.V."/>
            <person name="Debuchy R."/>
            <person name="Gladieux P."/>
            <person name="Thoren M.H."/>
            <person name="Johannesson H."/>
        </authorList>
    </citation>
    <scope>NUCLEOTIDE SEQUENCE</scope>
    <source>
        <strain evidence="2">CBS 540.89</strain>
    </source>
</reference>
<evidence type="ECO:0000256" key="1">
    <source>
        <dbReference type="SAM" id="MobiDB-lite"/>
    </source>
</evidence>
<dbReference type="AlphaFoldDB" id="A0AA40EN93"/>
<proteinExistence type="predicted"/>
<gene>
    <name evidence="2" type="ORF">B0T21DRAFT_130775</name>
</gene>
<feature type="region of interest" description="Disordered" evidence="1">
    <location>
        <begin position="74"/>
        <end position="101"/>
    </location>
</feature>